<comment type="cofactor">
    <cofactor evidence="6">
        <name>Mn(2+)</name>
        <dbReference type="ChEBI" id="CHEBI:29035"/>
    </cofactor>
</comment>
<dbReference type="InterPro" id="IPR006679">
    <property type="entry name" value="Adenine_deam"/>
</dbReference>
<proteinExistence type="inferred from homology"/>
<dbReference type="InterPro" id="IPR032466">
    <property type="entry name" value="Metal_Hydrolase"/>
</dbReference>
<evidence type="ECO:0000313" key="9">
    <source>
        <dbReference type="EMBL" id="TGE35249.1"/>
    </source>
</evidence>
<evidence type="ECO:0000256" key="2">
    <source>
        <dbReference type="ARBA" id="ARBA00012782"/>
    </source>
</evidence>
<evidence type="ECO:0000259" key="7">
    <source>
        <dbReference type="Pfam" id="PF01979"/>
    </source>
</evidence>
<dbReference type="SUPFAM" id="SSF51556">
    <property type="entry name" value="Metallo-dependent hydrolases"/>
    <property type="match status" value="1"/>
</dbReference>
<dbReference type="InterPro" id="IPR026912">
    <property type="entry name" value="Adenine_deam_C"/>
</dbReference>
<sequence>MNKRYKLWEVGRQLTATAQGKLKADLVIKNGTLVNVFTGEILPNTDVAVKFGRIALVGDAAMTVGETTVIVDAQGMYLVPGFIDGHLHVESSLMTVGEYAKATIPHGTSSIFMDPHEIVNVAGLDGMAAMMEDGATTPLRVFTTIPSCVPASPGLENTGSTITSEDIQNTLNWEGVEGLGEMMDYTGILSGNPQTCEKVEKTLEAGKTVTGHFPLMDTGAALNAYIAAGISCCHESTSAREALAKMRLGMYAMIRKGSAWNDLPEVIKAITEQTIDTRLAMLVSDDSHADTLLNCGHMDYIIRLAVSMGVRPVTAIQMTTLNAACCFGMERDIGSISPGRFADINILSDLAQVRVEKVIINGELVAEKGRLTVPIGSYVYPEQLRASMKITRKILPSDFIVKAPLGTETAKVRVIGVHDSNVLTTEMVESLPVKNGEVKLDAKKDICKVAVINRHTPEGGMSVGFVHGFGLKKGAVASTYAHDAHNLVVLGMSDAEMAFAANKVVESDGGMVAVEGEKVLSLLKMPIAGLMSDLSAQEVADALGELSNAWVALGSSLASPFMTMSLLSLVVIPEIRITDKGLVNVYNNGFTTLFAE</sequence>
<dbReference type="EMBL" id="SPQQ01000017">
    <property type="protein sequence ID" value="TGE35249.1"/>
    <property type="molecule type" value="Genomic_DNA"/>
</dbReference>
<dbReference type="Pfam" id="PF13382">
    <property type="entry name" value="Adenine_deam_C"/>
    <property type="match status" value="1"/>
</dbReference>
<evidence type="ECO:0000256" key="5">
    <source>
        <dbReference type="ARBA" id="ARBA00047720"/>
    </source>
</evidence>
<dbReference type="Gene3D" id="3.20.20.140">
    <property type="entry name" value="Metal-dependent hydrolases"/>
    <property type="match status" value="1"/>
</dbReference>
<dbReference type="GO" id="GO:0006146">
    <property type="term" value="P:adenine catabolic process"/>
    <property type="evidence" value="ECO:0007669"/>
    <property type="project" value="InterPro"/>
</dbReference>
<dbReference type="PANTHER" id="PTHR11113:SF2">
    <property type="entry name" value="ADENINE DEAMINASE"/>
    <property type="match status" value="1"/>
</dbReference>
<dbReference type="NCBIfam" id="TIGR01178">
    <property type="entry name" value="ade"/>
    <property type="match status" value="1"/>
</dbReference>
<gene>
    <name evidence="6 9" type="primary">ade</name>
    <name evidence="9" type="ORF">E4K67_26345</name>
</gene>
<evidence type="ECO:0000256" key="1">
    <source>
        <dbReference type="ARBA" id="ARBA00006773"/>
    </source>
</evidence>
<dbReference type="Gene3D" id="2.30.40.10">
    <property type="entry name" value="Urease, subunit C, domain 1"/>
    <property type="match status" value="1"/>
</dbReference>
<dbReference type="EC" id="3.5.4.2" evidence="2 6"/>
<keyword evidence="10" id="KW-1185">Reference proteome</keyword>
<dbReference type="SUPFAM" id="SSF51338">
    <property type="entry name" value="Composite domain of metallo-dependent hydrolases"/>
    <property type="match status" value="1"/>
</dbReference>
<dbReference type="OrthoDB" id="9775607at2"/>
<dbReference type="AlphaFoldDB" id="A0A4Z0QY72"/>
<comment type="caution">
    <text evidence="9">The sequence shown here is derived from an EMBL/GenBank/DDBJ whole genome shotgun (WGS) entry which is preliminary data.</text>
</comment>
<dbReference type="Proteomes" id="UP000298460">
    <property type="component" value="Unassembled WGS sequence"/>
</dbReference>
<dbReference type="InterPro" id="IPR011059">
    <property type="entry name" value="Metal-dep_hydrolase_composite"/>
</dbReference>
<dbReference type="InterPro" id="IPR006680">
    <property type="entry name" value="Amidohydro-rel"/>
</dbReference>
<evidence type="ECO:0000256" key="3">
    <source>
        <dbReference type="ARBA" id="ARBA00022801"/>
    </source>
</evidence>
<dbReference type="Pfam" id="PF01979">
    <property type="entry name" value="Amidohydro_1"/>
    <property type="match status" value="1"/>
</dbReference>
<keyword evidence="3 6" id="KW-0378">Hydrolase</keyword>
<dbReference type="RefSeq" id="WP_135552225.1">
    <property type="nucleotide sequence ID" value="NZ_SPQQ01000017.1"/>
</dbReference>
<dbReference type="PANTHER" id="PTHR11113">
    <property type="entry name" value="N-ACETYLGLUCOSAMINE-6-PHOSPHATE DEACETYLASE"/>
    <property type="match status" value="1"/>
</dbReference>
<comment type="similarity">
    <text evidence="1 6">Belongs to the metallo-dependent hydrolases superfamily. Adenine deaminase family.</text>
</comment>
<reference evidence="9 10" key="1">
    <citation type="submission" date="2019-03" db="EMBL/GenBank/DDBJ databases">
        <title>Draft Genome Sequence of Desulfosporosinus fructosivorans Strain 63.6F, Isolated from Marine Sediment in the Baltic Sea.</title>
        <authorList>
            <person name="Hausmann B."/>
            <person name="Vandieken V."/>
            <person name="Pjevac P."/>
            <person name="Schreck K."/>
            <person name="Herbold C.W."/>
            <person name="Loy A."/>
        </authorList>
    </citation>
    <scope>NUCLEOTIDE SEQUENCE [LARGE SCALE GENOMIC DNA]</scope>
    <source>
        <strain evidence="9 10">63.6F</strain>
    </source>
</reference>
<evidence type="ECO:0000313" key="10">
    <source>
        <dbReference type="Proteomes" id="UP000298460"/>
    </source>
</evidence>
<feature type="domain" description="Amidohydrolase-related" evidence="7">
    <location>
        <begin position="77"/>
        <end position="365"/>
    </location>
</feature>
<name>A0A4Z0QY72_9FIRM</name>
<organism evidence="9 10">
    <name type="scientific">Desulfosporosinus fructosivorans</name>
    <dbReference type="NCBI Taxonomy" id="2018669"/>
    <lineage>
        <taxon>Bacteria</taxon>
        <taxon>Bacillati</taxon>
        <taxon>Bacillota</taxon>
        <taxon>Clostridia</taxon>
        <taxon>Eubacteriales</taxon>
        <taxon>Desulfitobacteriaceae</taxon>
        <taxon>Desulfosporosinus</taxon>
    </lineage>
</organism>
<evidence type="ECO:0000259" key="8">
    <source>
        <dbReference type="Pfam" id="PF13382"/>
    </source>
</evidence>
<protein>
    <recommendedName>
        <fullName evidence="2 6">Adenine deaminase</fullName>
        <shortName evidence="6">Adenase</shortName>
        <shortName evidence="6">Adenine aminase</shortName>
        <ecNumber evidence="2 6">3.5.4.2</ecNumber>
    </recommendedName>
</protein>
<keyword evidence="4 6" id="KW-0464">Manganese</keyword>
<dbReference type="CDD" id="cd01295">
    <property type="entry name" value="AdeC"/>
    <property type="match status" value="1"/>
</dbReference>
<feature type="domain" description="Adenine deaminase C-terminal" evidence="8">
    <location>
        <begin position="422"/>
        <end position="586"/>
    </location>
</feature>
<evidence type="ECO:0000256" key="4">
    <source>
        <dbReference type="ARBA" id="ARBA00023211"/>
    </source>
</evidence>
<comment type="catalytic activity">
    <reaction evidence="5 6">
        <text>adenine + H2O + H(+) = hypoxanthine + NH4(+)</text>
        <dbReference type="Rhea" id="RHEA:23688"/>
        <dbReference type="ChEBI" id="CHEBI:15377"/>
        <dbReference type="ChEBI" id="CHEBI:15378"/>
        <dbReference type="ChEBI" id="CHEBI:16708"/>
        <dbReference type="ChEBI" id="CHEBI:17368"/>
        <dbReference type="ChEBI" id="CHEBI:28938"/>
        <dbReference type="EC" id="3.5.4.2"/>
    </reaction>
</comment>
<accession>A0A4Z0QY72</accession>
<dbReference type="GO" id="GO:0000034">
    <property type="term" value="F:adenine deaminase activity"/>
    <property type="evidence" value="ECO:0007669"/>
    <property type="project" value="UniProtKB-UniRule"/>
</dbReference>
<dbReference type="HAMAP" id="MF_01518">
    <property type="entry name" value="Adenine_deamin"/>
    <property type="match status" value="1"/>
</dbReference>
<evidence type="ECO:0000256" key="6">
    <source>
        <dbReference type="HAMAP-Rule" id="MF_01518"/>
    </source>
</evidence>